<keyword evidence="2" id="KW-1003">Cell membrane</keyword>
<accession>A0AAJ1V2D9</accession>
<proteinExistence type="predicted"/>
<dbReference type="AlphaFoldDB" id="A0AAJ1V2D9"/>
<feature type="transmembrane region" description="Helical" evidence="8">
    <location>
        <begin position="308"/>
        <end position="328"/>
    </location>
</feature>
<evidence type="ECO:0000256" key="8">
    <source>
        <dbReference type="SAM" id="Phobius"/>
    </source>
</evidence>
<feature type="transmembrane region" description="Helical" evidence="8">
    <location>
        <begin position="237"/>
        <end position="258"/>
    </location>
</feature>
<evidence type="ECO:0000259" key="9">
    <source>
        <dbReference type="Pfam" id="PF01757"/>
    </source>
</evidence>
<sequence>MQSNRIKSLDGLKGLSILAVILYHLWPNIVPGGFFYVNAFLVFGGYFLARKVQDLSFNQWKTNTLRLIQKQLARLWIPLLWLMAIVVSLYLIVNPTALKSMRNDILASLFFFNNFFQLASDKSYFTDMALASPFTHLWYVAIYVQSFIVSLILLLINRWFTERIWEPWRKYQVFFWLAIVFICHGAYWQLYRPNTDPSNVYYGLFTRYGSFATGIFAYFLFPELNKLFRHLSSRKSTIFITLIGTIALFDMLLMTFSLNDNHPWTYQMGLAYFDLLTLVFLFANQRSNKFFESTIGNPGLTYIGKASYSFYLCYYPITVLAFSLLRLFQGQVLLLRVICFISIFMIGSLFYYFIESKRFTYLFGNDLSWIQDLKTFGSFYTGTPGLLTLARSFIFWGLCMALGYGIAISKNDKPLALFQLEYGNYQADPSPLNFYYSYDHSAKNLKDYLSQVDKTLGTHFILPVQTRESPVELALKEDPRQRIDLASLDISEENQAIIDELAVFNPIIAEALTPLQQVYALEAKVTLFGDSLAKLNGPAFVNLFRSSNFFGYVSMQVWDADEKLAQLIQEGVVNDTLVINIGTNAGLDEEGISDLIKVAGDRQIYLVTTNSAVEHLKQVNDIIAWASQTYPNVHVIDWHAIAQGHPEYYDIDDIHLSIEGMEYFVSLVAKDLYQDNFINNITP</sequence>
<dbReference type="GO" id="GO:0005886">
    <property type="term" value="C:plasma membrane"/>
    <property type="evidence" value="ECO:0007669"/>
    <property type="project" value="UniProtKB-SubCell"/>
</dbReference>
<feature type="transmembrane region" description="Helical" evidence="8">
    <location>
        <begin position="200"/>
        <end position="221"/>
    </location>
</feature>
<name>A0AAJ1V2D9_9LACT</name>
<dbReference type="GO" id="GO:0016747">
    <property type="term" value="F:acyltransferase activity, transferring groups other than amino-acyl groups"/>
    <property type="evidence" value="ECO:0007669"/>
    <property type="project" value="InterPro"/>
</dbReference>
<feature type="transmembrane region" description="Helical" evidence="8">
    <location>
        <begin position="334"/>
        <end position="354"/>
    </location>
</feature>
<evidence type="ECO:0000256" key="1">
    <source>
        <dbReference type="ARBA" id="ARBA00004651"/>
    </source>
</evidence>
<evidence type="ECO:0000256" key="5">
    <source>
        <dbReference type="ARBA" id="ARBA00022989"/>
    </source>
</evidence>
<feature type="domain" description="Acyltransferase 3" evidence="9">
    <location>
        <begin position="7"/>
        <end position="350"/>
    </location>
</feature>
<evidence type="ECO:0000313" key="10">
    <source>
        <dbReference type="EMBL" id="MDK7186933.1"/>
    </source>
</evidence>
<evidence type="ECO:0000313" key="11">
    <source>
        <dbReference type="Proteomes" id="UP001229251"/>
    </source>
</evidence>
<dbReference type="Proteomes" id="UP001229251">
    <property type="component" value="Unassembled WGS sequence"/>
</dbReference>
<gene>
    <name evidence="10" type="ORF">QP433_02955</name>
</gene>
<keyword evidence="6 8" id="KW-0472">Membrane</keyword>
<comment type="caution">
    <text evidence="10">The sequence shown here is derived from an EMBL/GenBank/DDBJ whole genome shotgun (WGS) entry which is preliminary data.</text>
</comment>
<keyword evidence="4 8" id="KW-0812">Transmembrane</keyword>
<keyword evidence="3 10" id="KW-0808">Transferase</keyword>
<dbReference type="InterPro" id="IPR036514">
    <property type="entry name" value="SGNH_hydro_sf"/>
</dbReference>
<evidence type="ECO:0000256" key="3">
    <source>
        <dbReference type="ARBA" id="ARBA00022679"/>
    </source>
</evidence>
<protein>
    <submittedName>
        <fullName evidence="10">Acyltransferase family protein</fullName>
        <ecNumber evidence="10">2.3.1.-</ecNumber>
    </submittedName>
</protein>
<keyword evidence="5 8" id="KW-1133">Transmembrane helix</keyword>
<reference evidence="10" key="1">
    <citation type="submission" date="2023-05" db="EMBL/GenBank/DDBJ databases">
        <title>Cataloging the Phylogenetic Diversity of Human Bladder Bacteria.</title>
        <authorList>
            <person name="Du J."/>
        </authorList>
    </citation>
    <scope>NUCLEOTIDE SEQUENCE</scope>
    <source>
        <strain evidence="10">UMB1231</strain>
    </source>
</reference>
<dbReference type="GO" id="GO:0000271">
    <property type="term" value="P:polysaccharide biosynthetic process"/>
    <property type="evidence" value="ECO:0007669"/>
    <property type="project" value="TreeGrafter"/>
</dbReference>
<feature type="transmembrane region" description="Helical" evidence="8">
    <location>
        <begin position="386"/>
        <end position="407"/>
    </location>
</feature>
<feature type="transmembrane region" description="Helical" evidence="8">
    <location>
        <begin position="171"/>
        <end position="188"/>
    </location>
</feature>
<dbReference type="SUPFAM" id="SSF52266">
    <property type="entry name" value="SGNH hydrolase"/>
    <property type="match status" value="1"/>
</dbReference>
<dbReference type="EMBL" id="JASOOE010000004">
    <property type="protein sequence ID" value="MDK7186933.1"/>
    <property type="molecule type" value="Genomic_DNA"/>
</dbReference>
<feature type="transmembrane region" description="Helical" evidence="8">
    <location>
        <begin position="137"/>
        <end position="159"/>
    </location>
</feature>
<dbReference type="InterPro" id="IPR050879">
    <property type="entry name" value="Acyltransferase_3"/>
</dbReference>
<feature type="transmembrane region" description="Helical" evidence="8">
    <location>
        <begin position="73"/>
        <end position="93"/>
    </location>
</feature>
<keyword evidence="7 10" id="KW-0012">Acyltransferase</keyword>
<comment type="subcellular location">
    <subcellularLocation>
        <location evidence="1">Cell membrane</location>
        <topology evidence="1">Multi-pass membrane protein</topology>
    </subcellularLocation>
</comment>
<evidence type="ECO:0000256" key="4">
    <source>
        <dbReference type="ARBA" id="ARBA00022692"/>
    </source>
</evidence>
<dbReference type="PANTHER" id="PTHR23028:SF53">
    <property type="entry name" value="ACYL_TRANSF_3 DOMAIN-CONTAINING PROTEIN"/>
    <property type="match status" value="1"/>
</dbReference>
<dbReference type="Gene3D" id="3.40.50.1110">
    <property type="entry name" value="SGNH hydrolase"/>
    <property type="match status" value="1"/>
</dbReference>
<organism evidence="10 11">
    <name type="scientific">Facklamia hominis</name>
    <dbReference type="NCBI Taxonomy" id="178214"/>
    <lineage>
        <taxon>Bacteria</taxon>
        <taxon>Bacillati</taxon>
        <taxon>Bacillota</taxon>
        <taxon>Bacilli</taxon>
        <taxon>Lactobacillales</taxon>
        <taxon>Aerococcaceae</taxon>
        <taxon>Facklamia</taxon>
    </lineage>
</organism>
<evidence type="ECO:0000256" key="6">
    <source>
        <dbReference type="ARBA" id="ARBA00023136"/>
    </source>
</evidence>
<dbReference type="Pfam" id="PF01757">
    <property type="entry name" value="Acyl_transf_3"/>
    <property type="match status" value="1"/>
</dbReference>
<dbReference type="InterPro" id="IPR002656">
    <property type="entry name" value="Acyl_transf_3_dom"/>
</dbReference>
<dbReference type="EC" id="2.3.1.-" evidence="10"/>
<dbReference type="RefSeq" id="WP_285065502.1">
    <property type="nucleotide sequence ID" value="NZ_JASOOE010000004.1"/>
</dbReference>
<evidence type="ECO:0000256" key="2">
    <source>
        <dbReference type="ARBA" id="ARBA00022475"/>
    </source>
</evidence>
<feature type="transmembrane region" description="Helical" evidence="8">
    <location>
        <begin position="264"/>
        <end position="283"/>
    </location>
</feature>
<evidence type="ECO:0000256" key="7">
    <source>
        <dbReference type="ARBA" id="ARBA00023315"/>
    </source>
</evidence>
<dbReference type="PANTHER" id="PTHR23028">
    <property type="entry name" value="ACETYLTRANSFERASE"/>
    <property type="match status" value="1"/>
</dbReference>